<name>A0A291GEY7_9RHOB</name>
<dbReference type="Proteomes" id="UP000217935">
    <property type="component" value="Chromosome"/>
</dbReference>
<gene>
    <name evidence="4" type="ORF">CEW89_14275</name>
</gene>
<dbReference type="RefSeq" id="WP_096806347.1">
    <property type="nucleotide sequence ID" value="NZ_CP022196.1"/>
</dbReference>
<keyword evidence="4" id="KW-0808">Transferase</keyword>
<keyword evidence="5" id="KW-1185">Reference proteome</keyword>
<feature type="domain" description="Bacterial sugar transferase" evidence="3">
    <location>
        <begin position="5"/>
        <end position="200"/>
    </location>
</feature>
<evidence type="ECO:0000256" key="2">
    <source>
        <dbReference type="ARBA" id="ARBA00023169"/>
    </source>
</evidence>
<dbReference type="STRING" id="1758178.GCA_001550095_01995"/>
<dbReference type="KEGG" id="ceh:CEW89_14275"/>
<protein>
    <submittedName>
        <fullName evidence="4">Sugar transferase</fullName>
    </submittedName>
</protein>
<organism evidence="4 5">
    <name type="scientific">Celeribacter ethanolicus</name>
    <dbReference type="NCBI Taxonomy" id="1758178"/>
    <lineage>
        <taxon>Bacteria</taxon>
        <taxon>Pseudomonadati</taxon>
        <taxon>Pseudomonadota</taxon>
        <taxon>Alphaproteobacteria</taxon>
        <taxon>Rhodobacterales</taxon>
        <taxon>Roseobacteraceae</taxon>
        <taxon>Celeribacter</taxon>
    </lineage>
</organism>
<reference evidence="4 5" key="1">
    <citation type="submission" date="2017-06" db="EMBL/GenBank/DDBJ databases">
        <title>Celeribacter sp. TSPH2 complete genome sequence.</title>
        <authorList>
            <person name="Woo J.-H."/>
            <person name="Kim H.-S."/>
        </authorList>
    </citation>
    <scope>NUCLEOTIDE SEQUENCE [LARGE SCALE GENOMIC DNA]</scope>
    <source>
        <strain evidence="4 5">TSPH2</strain>
    </source>
</reference>
<dbReference type="PANTHER" id="PTHR30576:SF0">
    <property type="entry name" value="UNDECAPRENYL-PHOSPHATE N-ACETYLGALACTOSAMINYL 1-PHOSPHATE TRANSFERASE-RELATED"/>
    <property type="match status" value="1"/>
</dbReference>
<evidence type="ECO:0000256" key="1">
    <source>
        <dbReference type="ARBA" id="ARBA00006464"/>
    </source>
</evidence>
<dbReference type="InterPro" id="IPR003362">
    <property type="entry name" value="Bact_transf"/>
</dbReference>
<dbReference type="GO" id="GO:0016780">
    <property type="term" value="F:phosphotransferase activity, for other substituted phosphate groups"/>
    <property type="evidence" value="ECO:0007669"/>
    <property type="project" value="TreeGrafter"/>
</dbReference>
<dbReference type="EMBL" id="CP022196">
    <property type="protein sequence ID" value="ATG48620.1"/>
    <property type="molecule type" value="Genomic_DNA"/>
</dbReference>
<dbReference type="PANTHER" id="PTHR30576">
    <property type="entry name" value="COLANIC BIOSYNTHESIS UDP-GLUCOSE LIPID CARRIER TRANSFERASE"/>
    <property type="match status" value="1"/>
</dbReference>
<keyword evidence="2" id="KW-0270">Exopolysaccharide synthesis</keyword>
<sequence length="201" mass="22597">MSFGKRLFDLSLAVCLGLLSLPVIGVLAAVILLRDGRPVFFLSERMKTPEQGFQLVKFRTMTLSATDSGVSGGDKTDRITRTGGFLRRTRLDELPQLWNILRGDMSFVGPRPPLRLYVERHPELYRTVLQNRPGVTGLATLTFHAHEARLLVDCVTPEATDAVYSRRCVPRKARLDLLYQKNASICFDVKIIIKTLLGVLR</sequence>
<evidence type="ECO:0000259" key="3">
    <source>
        <dbReference type="Pfam" id="PF02397"/>
    </source>
</evidence>
<evidence type="ECO:0000313" key="4">
    <source>
        <dbReference type="EMBL" id="ATG48620.1"/>
    </source>
</evidence>
<dbReference type="OrthoDB" id="9808602at2"/>
<evidence type="ECO:0000313" key="5">
    <source>
        <dbReference type="Proteomes" id="UP000217935"/>
    </source>
</evidence>
<accession>A0A291GEY7</accession>
<proteinExistence type="inferred from homology"/>
<dbReference type="GO" id="GO:0000271">
    <property type="term" value="P:polysaccharide biosynthetic process"/>
    <property type="evidence" value="ECO:0007669"/>
    <property type="project" value="UniProtKB-KW"/>
</dbReference>
<comment type="similarity">
    <text evidence="1">Belongs to the bacterial sugar transferase family.</text>
</comment>
<dbReference type="AlphaFoldDB" id="A0A291GEY7"/>
<dbReference type="Pfam" id="PF02397">
    <property type="entry name" value="Bac_transf"/>
    <property type="match status" value="1"/>
</dbReference>